<sequence>MRYRHILCCFISYIFTIIPSDAFSRDLKHSDKAVVDSILSVSFQHFLNINITENLKTAKQALKKSQEINYGAGKAKSYFYIARALSYVGEYNMSLEYLDRCEKEEYNEDKASINSEAHRIRGQVYMYLGLPSKSLEEFRKGLHCVNKMDEGGVKNRLKSLAYENLSIGYIAIVSYDSAFYYLSKNRDLLHKMDSEEPYIYSNWVNLYTLFGDYYSKTNQYDSASYYFNKSIETTQKSGSPYTSWTYKHWGDMELGRGNPDSALKYYNLSLEDIKRTNLNNELPDLYKQIFQAYTEKKMNDSAKFYQNKAISAENKLLLSKNQAVEKALNLILEEESATHSLFQEKAIRLISVLSIFVIIILAAWAKWRYTHQKELKEEKRMVETLELKLNDKTQDLIELAKLNDSSFITNFKDIFSEFTENIYNRYPDLINSEFWLCSMIFLNFTSKEIAQYSFVEHRSIQIRKSRLRKKLKIDANIDLYVYIRSFA</sequence>
<dbReference type="SMART" id="SM00028">
    <property type="entry name" value="TPR"/>
    <property type="match status" value="4"/>
</dbReference>
<dbReference type="SUPFAM" id="SSF46894">
    <property type="entry name" value="C-terminal effector domain of the bipartite response regulators"/>
    <property type="match status" value="1"/>
</dbReference>
<evidence type="ECO:0000256" key="4">
    <source>
        <dbReference type="ARBA" id="ARBA00022803"/>
    </source>
</evidence>
<organism evidence="9 10">
    <name type="scientific">Dysgonomonas capnocytophagoides</name>
    <dbReference type="NCBI Taxonomy" id="45254"/>
    <lineage>
        <taxon>Bacteria</taxon>
        <taxon>Pseudomonadati</taxon>
        <taxon>Bacteroidota</taxon>
        <taxon>Bacteroidia</taxon>
        <taxon>Bacteroidales</taxon>
        <taxon>Dysgonomonadaceae</taxon>
        <taxon>Dysgonomonas</taxon>
    </lineage>
</organism>
<dbReference type="InterPro" id="IPR011990">
    <property type="entry name" value="TPR-like_helical_dom_sf"/>
</dbReference>
<protein>
    <submittedName>
        <fullName evidence="9">Uncharacterized protein</fullName>
    </submittedName>
</protein>
<dbReference type="GO" id="GO:0006355">
    <property type="term" value="P:regulation of DNA-templated transcription"/>
    <property type="evidence" value="ECO:0007669"/>
    <property type="project" value="InterPro"/>
</dbReference>
<evidence type="ECO:0000256" key="2">
    <source>
        <dbReference type="ARBA" id="ARBA00022490"/>
    </source>
</evidence>
<dbReference type="InterPro" id="IPR019734">
    <property type="entry name" value="TPR_rpt"/>
</dbReference>
<name>A0A4Y8KZ30_9BACT</name>
<feature type="transmembrane region" description="Helical" evidence="8">
    <location>
        <begin position="346"/>
        <end position="365"/>
    </location>
</feature>
<keyword evidence="8" id="KW-0812">Transmembrane</keyword>
<dbReference type="AlphaFoldDB" id="A0A4Y8KZ30"/>
<keyword evidence="3" id="KW-0677">Repeat</keyword>
<keyword evidence="8" id="KW-0472">Membrane</keyword>
<dbReference type="Gene3D" id="1.25.40.10">
    <property type="entry name" value="Tetratricopeptide repeat domain"/>
    <property type="match status" value="2"/>
</dbReference>
<keyword evidence="8" id="KW-1133">Transmembrane helix</keyword>
<evidence type="ECO:0000256" key="8">
    <source>
        <dbReference type="SAM" id="Phobius"/>
    </source>
</evidence>
<proteinExistence type="inferred from homology"/>
<gene>
    <name evidence="9" type="ORF">E2605_14910</name>
</gene>
<dbReference type="EMBL" id="SOML01000010">
    <property type="protein sequence ID" value="TFD94660.1"/>
    <property type="molecule type" value="Genomic_DNA"/>
</dbReference>
<evidence type="ECO:0000256" key="1">
    <source>
        <dbReference type="ARBA" id="ARBA00004496"/>
    </source>
</evidence>
<comment type="similarity">
    <text evidence="5">Belongs to the Rap family.</text>
</comment>
<dbReference type="GO" id="GO:0003677">
    <property type="term" value="F:DNA binding"/>
    <property type="evidence" value="ECO:0007669"/>
    <property type="project" value="InterPro"/>
</dbReference>
<feature type="repeat" description="TPR" evidence="6">
    <location>
        <begin position="204"/>
        <end position="237"/>
    </location>
</feature>
<dbReference type="Pfam" id="PF13181">
    <property type="entry name" value="TPR_8"/>
    <property type="match status" value="1"/>
</dbReference>
<dbReference type="RefSeq" id="WP_134437072.1">
    <property type="nucleotide sequence ID" value="NZ_SOML01000010.1"/>
</dbReference>
<dbReference type="GO" id="GO:0005737">
    <property type="term" value="C:cytoplasm"/>
    <property type="evidence" value="ECO:0007669"/>
    <property type="project" value="UniProtKB-SubCell"/>
</dbReference>
<evidence type="ECO:0000256" key="3">
    <source>
        <dbReference type="ARBA" id="ARBA00022737"/>
    </source>
</evidence>
<keyword evidence="2" id="KW-0963">Cytoplasm</keyword>
<dbReference type="PANTHER" id="PTHR46630:SF1">
    <property type="entry name" value="TETRATRICOPEPTIDE REPEAT PROTEIN 29"/>
    <property type="match status" value="1"/>
</dbReference>
<dbReference type="InterPro" id="IPR051476">
    <property type="entry name" value="Bac_ResReg_Asp_Phosphatase"/>
</dbReference>
<dbReference type="PROSITE" id="PS50005">
    <property type="entry name" value="TPR"/>
    <property type="match status" value="1"/>
</dbReference>
<dbReference type="STRING" id="1121485.GCA_000426485_01645"/>
<comment type="subcellular location">
    <subcellularLocation>
        <location evidence="1">Cytoplasm</location>
    </subcellularLocation>
</comment>
<dbReference type="OrthoDB" id="1017207at2"/>
<evidence type="ECO:0000256" key="6">
    <source>
        <dbReference type="PROSITE-ProRule" id="PRU00339"/>
    </source>
</evidence>
<keyword evidence="7" id="KW-0175">Coiled coil</keyword>
<accession>A0A4Y8KZ30</accession>
<keyword evidence="4 6" id="KW-0802">TPR repeat</keyword>
<dbReference type="PANTHER" id="PTHR46630">
    <property type="entry name" value="TETRATRICOPEPTIDE REPEAT PROTEIN 29"/>
    <property type="match status" value="1"/>
</dbReference>
<dbReference type="SUPFAM" id="SSF48452">
    <property type="entry name" value="TPR-like"/>
    <property type="match status" value="1"/>
</dbReference>
<comment type="caution">
    <text evidence="9">The sequence shown here is derived from an EMBL/GenBank/DDBJ whole genome shotgun (WGS) entry which is preliminary data.</text>
</comment>
<feature type="coiled-coil region" evidence="7">
    <location>
        <begin position="375"/>
        <end position="402"/>
    </location>
</feature>
<evidence type="ECO:0000313" key="10">
    <source>
        <dbReference type="Proteomes" id="UP000297861"/>
    </source>
</evidence>
<evidence type="ECO:0000313" key="9">
    <source>
        <dbReference type="EMBL" id="TFD94660.1"/>
    </source>
</evidence>
<reference evidence="9 10" key="1">
    <citation type="submission" date="2019-03" db="EMBL/GenBank/DDBJ databases">
        <title>San Antonio Military Medical Center submission to MRSN (WRAIR), pending publication.</title>
        <authorList>
            <person name="Blyth D.M."/>
            <person name="Mccarthy S.L."/>
            <person name="Schall S.E."/>
            <person name="Stam J.A."/>
            <person name="Ong A.C."/>
            <person name="Mcgann P.T."/>
        </authorList>
    </citation>
    <scope>NUCLEOTIDE SEQUENCE [LARGE SCALE GENOMIC DNA]</scope>
    <source>
        <strain evidence="9 10">MRSN571793</strain>
    </source>
</reference>
<evidence type="ECO:0000256" key="7">
    <source>
        <dbReference type="SAM" id="Coils"/>
    </source>
</evidence>
<evidence type="ECO:0000256" key="5">
    <source>
        <dbReference type="ARBA" id="ARBA00038253"/>
    </source>
</evidence>
<dbReference type="Proteomes" id="UP000297861">
    <property type="component" value="Unassembled WGS sequence"/>
</dbReference>
<dbReference type="InterPro" id="IPR016032">
    <property type="entry name" value="Sig_transdc_resp-reg_C-effctor"/>
</dbReference>
<keyword evidence="10" id="KW-1185">Reference proteome</keyword>